<gene>
    <name evidence="2" type="ORF">M501DRAFT_1027890</name>
</gene>
<protein>
    <submittedName>
        <fullName evidence="2">Uncharacterized protein</fullName>
    </submittedName>
</protein>
<evidence type="ECO:0000256" key="1">
    <source>
        <dbReference type="SAM" id="Coils"/>
    </source>
</evidence>
<dbReference type="Proteomes" id="UP000799429">
    <property type="component" value="Unassembled WGS sequence"/>
</dbReference>
<dbReference type="EMBL" id="MU006089">
    <property type="protein sequence ID" value="KAF2843038.1"/>
    <property type="molecule type" value="Genomic_DNA"/>
</dbReference>
<accession>A0A9P4SI04</accession>
<evidence type="ECO:0000313" key="2">
    <source>
        <dbReference type="EMBL" id="KAF2843038.1"/>
    </source>
</evidence>
<proteinExistence type="predicted"/>
<keyword evidence="1" id="KW-0175">Coiled coil</keyword>
<feature type="coiled-coil region" evidence="1">
    <location>
        <begin position="38"/>
        <end position="65"/>
    </location>
</feature>
<reference evidence="2" key="1">
    <citation type="journal article" date="2020" name="Stud. Mycol.">
        <title>101 Dothideomycetes genomes: a test case for predicting lifestyles and emergence of pathogens.</title>
        <authorList>
            <person name="Haridas S."/>
            <person name="Albert R."/>
            <person name="Binder M."/>
            <person name="Bloem J."/>
            <person name="Labutti K."/>
            <person name="Salamov A."/>
            <person name="Andreopoulos B."/>
            <person name="Baker S."/>
            <person name="Barry K."/>
            <person name="Bills G."/>
            <person name="Bluhm B."/>
            <person name="Cannon C."/>
            <person name="Castanera R."/>
            <person name="Culley D."/>
            <person name="Daum C."/>
            <person name="Ezra D."/>
            <person name="Gonzalez J."/>
            <person name="Henrissat B."/>
            <person name="Kuo A."/>
            <person name="Liang C."/>
            <person name="Lipzen A."/>
            <person name="Lutzoni F."/>
            <person name="Magnuson J."/>
            <person name="Mondo S."/>
            <person name="Nolan M."/>
            <person name="Ohm R."/>
            <person name="Pangilinan J."/>
            <person name="Park H.-J."/>
            <person name="Ramirez L."/>
            <person name="Alfaro M."/>
            <person name="Sun H."/>
            <person name="Tritt A."/>
            <person name="Yoshinaga Y."/>
            <person name="Zwiers L.-H."/>
            <person name="Turgeon B."/>
            <person name="Goodwin S."/>
            <person name="Spatafora J."/>
            <person name="Crous P."/>
            <person name="Grigoriev I."/>
        </authorList>
    </citation>
    <scope>NUCLEOTIDE SEQUENCE</scope>
    <source>
        <strain evidence="2">CBS 101060</strain>
    </source>
</reference>
<dbReference type="AlphaFoldDB" id="A0A9P4SI04"/>
<sequence>MVPSPTSRELEIGCKSTTKVEFSDLRPDRESVVSLSEVDMLLFRLRLAKQKIQSLERELQCEKELVFVKNAEIEGLQTQLREQGNVLIVALEVSETSQAASSQLHGLVPFHINIRLGNEEIDEPSDESKYFIPEMEEHDGMDQEMLEAETGETLDRPYQEMLEESDGDGGEQEATADHITDTLNSYCANIEEHRRYIIEAKAMQEAGL</sequence>
<keyword evidence="3" id="KW-1185">Reference proteome</keyword>
<name>A0A9P4SI04_9PEZI</name>
<evidence type="ECO:0000313" key="3">
    <source>
        <dbReference type="Proteomes" id="UP000799429"/>
    </source>
</evidence>
<organism evidence="2 3">
    <name type="scientific">Patellaria atrata CBS 101060</name>
    <dbReference type="NCBI Taxonomy" id="1346257"/>
    <lineage>
        <taxon>Eukaryota</taxon>
        <taxon>Fungi</taxon>
        <taxon>Dikarya</taxon>
        <taxon>Ascomycota</taxon>
        <taxon>Pezizomycotina</taxon>
        <taxon>Dothideomycetes</taxon>
        <taxon>Dothideomycetes incertae sedis</taxon>
        <taxon>Patellariales</taxon>
        <taxon>Patellariaceae</taxon>
        <taxon>Patellaria</taxon>
    </lineage>
</organism>
<comment type="caution">
    <text evidence="2">The sequence shown here is derived from an EMBL/GenBank/DDBJ whole genome shotgun (WGS) entry which is preliminary data.</text>
</comment>